<dbReference type="GO" id="GO:0005524">
    <property type="term" value="F:ATP binding"/>
    <property type="evidence" value="ECO:0007669"/>
    <property type="project" value="UniProtKB-KW"/>
</dbReference>
<evidence type="ECO:0000313" key="13">
    <source>
        <dbReference type="EMBL" id="CAG9123140.1"/>
    </source>
</evidence>
<dbReference type="Pfam" id="PF13537">
    <property type="entry name" value="GATase_7"/>
    <property type="match status" value="1"/>
</dbReference>
<dbReference type="GO" id="GO:0070981">
    <property type="term" value="P:L-asparagine biosynthetic process"/>
    <property type="evidence" value="ECO:0007669"/>
    <property type="project" value="UniProtKB-UniPathway"/>
</dbReference>
<dbReference type="WBParaSite" id="BXY_0358300.1">
    <property type="protein sequence ID" value="BXY_0358300.1"/>
    <property type="gene ID" value="BXY_0358300"/>
</dbReference>
<dbReference type="InterPro" id="IPR050795">
    <property type="entry name" value="Asn_Synthetase"/>
</dbReference>
<dbReference type="EMBL" id="CAJFCV020000005">
    <property type="protein sequence ID" value="CAG9123140.1"/>
    <property type="molecule type" value="Genomic_DNA"/>
</dbReference>
<organism evidence="14 16">
    <name type="scientific">Bursaphelenchus xylophilus</name>
    <name type="common">Pinewood nematode worm</name>
    <name type="synonym">Aphelenchoides xylophilus</name>
    <dbReference type="NCBI Taxonomy" id="6326"/>
    <lineage>
        <taxon>Eukaryota</taxon>
        <taxon>Metazoa</taxon>
        <taxon>Ecdysozoa</taxon>
        <taxon>Nematoda</taxon>
        <taxon>Chromadorea</taxon>
        <taxon>Rhabditida</taxon>
        <taxon>Tylenchina</taxon>
        <taxon>Tylenchomorpha</taxon>
        <taxon>Aphelenchoidea</taxon>
        <taxon>Aphelenchoididae</taxon>
        <taxon>Bursaphelenchus</taxon>
    </lineage>
</organism>
<keyword evidence="4" id="KW-0436">Ligase</keyword>
<dbReference type="CDD" id="cd01991">
    <property type="entry name" value="Asn_synthase_B_C"/>
    <property type="match status" value="1"/>
</dbReference>
<dbReference type="PANTHER" id="PTHR11772:SF23">
    <property type="entry name" value="ASPARAGINE SYNTHETASE [GLUTAMINE-HYDROLYZING]"/>
    <property type="match status" value="1"/>
</dbReference>
<dbReference type="SMR" id="A0A1I7RS79"/>
<dbReference type="PROSITE" id="PS51278">
    <property type="entry name" value="GATASE_TYPE_2"/>
    <property type="match status" value="1"/>
</dbReference>
<keyword evidence="5" id="KW-0028">Amino-acid biosynthesis</keyword>
<dbReference type="OrthoDB" id="409189at2759"/>
<evidence type="ECO:0000256" key="3">
    <source>
        <dbReference type="ARBA" id="ARBA00021389"/>
    </source>
</evidence>
<dbReference type="SUPFAM" id="SSF56235">
    <property type="entry name" value="N-terminal nucleophile aminohydrolases (Ntn hydrolases)"/>
    <property type="match status" value="1"/>
</dbReference>
<protein>
    <recommendedName>
        <fullName evidence="3">Asparagine synthetase [glutamine-hydrolyzing]</fullName>
        <ecNumber evidence="2">6.3.5.4</ecNumber>
    </recommendedName>
    <alternativeName>
        <fullName evidence="9">Glutamine-dependent asparagine synthetase</fullName>
    </alternativeName>
</protein>
<evidence type="ECO:0000313" key="15">
    <source>
        <dbReference type="Proteomes" id="UP000659654"/>
    </source>
</evidence>
<dbReference type="Gene3D" id="3.60.20.10">
    <property type="entry name" value="Glutamine Phosphoribosylpyrophosphate, subunit 1, domain 1"/>
    <property type="match status" value="1"/>
</dbReference>
<evidence type="ECO:0000256" key="5">
    <source>
        <dbReference type="ARBA" id="ARBA00022605"/>
    </source>
</evidence>
<dbReference type="Proteomes" id="UP000659654">
    <property type="component" value="Unassembled WGS sequence"/>
</dbReference>
<dbReference type="GO" id="GO:0005829">
    <property type="term" value="C:cytosol"/>
    <property type="evidence" value="ECO:0007669"/>
    <property type="project" value="TreeGrafter"/>
</dbReference>
<dbReference type="AlphaFoldDB" id="A0A1I7RS79"/>
<dbReference type="NCBIfam" id="TIGR01536">
    <property type="entry name" value="asn_synth_AEB"/>
    <property type="match status" value="1"/>
</dbReference>
<name>A0A1I7RS79_BURXY</name>
<dbReference type="InterPro" id="IPR001962">
    <property type="entry name" value="Asn_synthase"/>
</dbReference>
<evidence type="ECO:0000256" key="1">
    <source>
        <dbReference type="ARBA" id="ARBA00005187"/>
    </source>
</evidence>
<evidence type="ECO:0000313" key="12">
    <source>
        <dbReference type="EMBL" id="CAD5231766.1"/>
    </source>
</evidence>
<proteinExistence type="predicted"/>
<gene>
    <name evidence="12" type="ORF">BXYJ_LOCUS11862</name>
</gene>
<comment type="catalytic activity">
    <reaction evidence="10">
        <text>L-aspartate + L-glutamine + ATP + H2O = L-asparagine + L-glutamate + AMP + diphosphate + H(+)</text>
        <dbReference type="Rhea" id="RHEA:12228"/>
        <dbReference type="ChEBI" id="CHEBI:15377"/>
        <dbReference type="ChEBI" id="CHEBI:15378"/>
        <dbReference type="ChEBI" id="CHEBI:29985"/>
        <dbReference type="ChEBI" id="CHEBI:29991"/>
        <dbReference type="ChEBI" id="CHEBI:30616"/>
        <dbReference type="ChEBI" id="CHEBI:33019"/>
        <dbReference type="ChEBI" id="CHEBI:58048"/>
        <dbReference type="ChEBI" id="CHEBI:58359"/>
        <dbReference type="ChEBI" id="CHEBI:456215"/>
        <dbReference type="EC" id="6.3.5.4"/>
    </reaction>
</comment>
<evidence type="ECO:0000256" key="6">
    <source>
        <dbReference type="ARBA" id="ARBA00022741"/>
    </source>
</evidence>
<comment type="pathway">
    <text evidence="1">Amino-acid biosynthesis; L-asparagine biosynthesis; L-asparagine from L-aspartate (L-Gln route): step 1/1.</text>
</comment>
<dbReference type="InterPro" id="IPR029055">
    <property type="entry name" value="Ntn_hydrolases_N"/>
</dbReference>
<dbReference type="GO" id="GO:0004066">
    <property type="term" value="F:asparagine synthase (glutamine-hydrolyzing) activity"/>
    <property type="evidence" value="ECO:0007669"/>
    <property type="project" value="UniProtKB-EC"/>
</dbReference>
<dbReference type="FunFam" id="3.40.50.620:FF:000263">
    <property type="entry name" value="Asparagine synthetase"/>
    <property type="match status" value="1"/>
</dbReference>
<dbReference type="InterPro" id="IPR017932">
    <property type="entry name" value="GATase_2_dom"/>
</dbReference>
<keyword evidence="8" id="KW-0061">Asparagine biosynthesis</keyword>
<dbReference type="Proteomes" id="UP000582659">
    <property type="component" value="Unassembled WGS sequence"/>
</dbReference>
<reference evidence="16" key="1">
    <citation type="submission" date="2016-11" db="UniProtKB">
        <authorList>
            <consortium name="WormBaseParasite"/>
        </authorList>
    </citation>
    <scope>IDENTIFICATION</scope>
</reference>
<dbReference type="Pfam" id="PF00733">
    <property type="entry name" value="Asn_synthase"/>
    <property type="match status" value="1"/>
</dbReference>
<keyword evidence="6" id="KW-0547">Nucleotide-binding</keyword>
<dbReference type="InterPro" id="IPR014729">
    <property type="entry name" value="Rossmann-like_a/b/a_fold"/>
</dbReference>
<sequence>MPIQLTITLKQTLLKRGQTLKPSGGRFQEDMAELIDRRGQEEHCAVSLSLGKMCGIWGLLGCGYEPKLHKNSFDSIVGRGPDFTIVKTVYPNVVLGFHRLAIVRPGDEPSNQPISYQGQQVVCNGEIYNHEHLKKISGFDHHEVENGGSDCAAIIHSFCYYQGDLVKTCSSLDGVFAFALWDGEFLNLGRDPLGVRPLFYGFQRDGSLVFGSEVKSITQLVEKVEYFPPGCCARVSLSQLINKEPINIRQYYFVPSVPNLNVDATSAVETIRNLLVDSVHKRLMGNRQFGFMLSGGLDSSLIAAIASKYLTQVKPVAFSVGFEDSPDLENARKVAEHLGIPHDILIITPEDCLAIIPEVIYALETFDPLIIRCGVAHYLLCKHIAKVSDVKVLLSGEGADELFGSYAYMQNAPSTAYLHKEIIRRLKHLHQYDVLRCDRATSCHGLEIRVPFLDKKIIDFCARLPPRFKLSTGRMEKYLLRKAFDGWIPHDVLWRSKEGFSEALGKMCLGTIVHDYVDKLITAVSMNQKLSLFPWHCPETKEEYWYRQLFEKFYTTSKMHDVIHQKIYRSAAWQTMDEKENCDKLMLNIDAVRFRRRSTGSAKFSGVA</sequence>
<reference evidence="13" key="2">
    <citation type="submission" date="2020-08" db="EMBL/GenBank/DDBJ databases">
        <authorList>
            <person name="Kikuchi T."/>
        </authorList>
    </citation>
    <scope>NUCLEOTIDE SEQUENCE</scope>
    <source>
        <strain evidence="12">Ka4C1</strain>
    </source>
</reference>
<dbReference type="UniPathway" id="UPA00134">
    <property type="reaction ID" value="UER00195"/>
</dbReference>
<evidence type="ECO:0000256" key="2">
    <source>
        <dbReference type="ARBA" id="ARBA00012737"/>
    </source>
</evidence>
<dbReference type="Proteomes" id="UP000095284">
    <property type="component" value="Unplaced"/>
</dbReference>
<dbReference type="InterPro" id="IPR006426">
    <property type="entry name" value="Asn_synth_AEB"/>
</dbReference>
<evidence type="ECO:0000313" key="16">
    <source>
        <dbReference type="WBParaSite" id="BXY_0358300.1"/>
    </source>
</evidence>
<evidence type="ECO:0000256" key="4">
    <source>
        <dbReference type="ARBA" id="ARBA00022598"/>
    </source>
</evidence>
<evidence type="ECO:0000259" key="11">
    <source>
        <dbReference type="PROSITE" id="PS51278"/>
    </source>
</evidence>
<evidence type="ECO:0000256" key="8">
    <source>
        <dbReference type="ARBA" id="ARBA00022888"/>
    </source>
</evidence>
<dbReference type="eggNOG" id="KOG0571">
    <property type="taxonomic scope" value="Eukaryota"/>
</dbReference>
<keyword evidence="15" id="KW-1185">Reference proteome</keyword>
<evidence type="ECO:0000313" key="14">
    <source>
        <dbReference type="Proteomes" id="UP000095284"/>
    </source>
</evidence>
<dbReference type="EMBL" id="CAJFDI010000005">
    <property type="protein sequence ID" value="CAD5231766.1"/>
    <property type="molecule type" value="Genomic_DNA"/>
</dbReference>
<dbReference type="PANTHER" id="PTHR11772">
    <property type="entry name" value="ASPARAGINE SYNTHETASE"/>
    <property type="match status" value="1"/>
</dbReference>
<dbReference type="Gene3D" id="3.40.50.620">
    <property type="entry name" value="HUPs"/>
    <property type="match status" value="1"/>
</dbReference>
<accession>A0A1I7RS79</accession>
<dbReference type="SUPFAM" id="SSF52402">
    <property type="entry name" value="Adenine nucleotide alpha hydrolases-like"/>
    <property type="match status" value="1"/>
</dbReference>
<keyword evidence="7" id="KW-0067">ATP-binding</keyword>
<feature type="domain" description="Glutamine amidotransferase type-2" evidence="11">
    <location>
        <begin position="54"/>
        <end position="238"/>
    </location>
</feature>
<evidence type="ECO:0000256" key="10">
    <source>
        <dbReference type="ARBA" id="ARBA00048741"/>
    </source>
</evidence>
<evidence type="ECO:0000256" key="9">
    <source>
        <dbReference type="ARBA" id="ARBA00030234"/>
    </source>
</evidence>
<dbReference type="EC" id="6.3.5.4" evidence="2"/>
<evidence type="ECO:0000256" key="7">
    <source>
        <dbReference type="ARBA" id="ARBA00022840"/>
    </source>
</evidence>